<accession>A0A6A6T346</accession>
<dbReference type="OrthoDB" id="2125396at2759"/>
<gene>
    <name evidence="2" type="ORF">K491DRAFT_601475</name>
</gene>
<evidence type="ECO:0000313" key="2">
    <source>
        <dbReference type="EMBL" id="KAF2654112.1"/>
    </source>
</evidence>
<dbReference type="EMBL" id="MU004369">
    <property type="protein sequence ID" value="KAF2654112.1"/>
    <property type="molecule type" value="Genomic_DNA"/>
</dbReference>
<evidence type="ECO:0000259" key="1">
    <source>
        <dbReference type="Pfam" id="PF12937"/>
    </source>
</evidence>
<dbReference type="Gene3D" id="3.80.10.10">
    <property type="entry name" value="Ribonuclease Inhibitor"/>
    <property type="match status" value="1"/>
</dbReference>
<name>A0A6A6T346_9PLEO</name>
<dbReference type="Proteomes" id="UP000799324">
    <property type="component" value="Unassembled WGS sequence"/>
</dbReference>
<evidence type="ECO:0000313" key="3">
    <source>
        <dbReference type="Proteomes" id="UP000799324"/>
    </source>
</evidence>
<dbReference type="Gene3D" id="1.20.1280.50">
    <property type="match status" value="1"/>
</dbReference>
<reference evidence="2" key="1">
    <citation type="journal article" date="2020" name="Stud. Mycol.">
        <title>101 Dothideomycetes genomes: a test case for predicting lifestyles and emergence of pathogens.</title>
        <authorList>
            <person name="Haridas S."/>
            <person name="Albert R."/>
            <person name="Binder M."/>
            <person name="Bloem J."/>
            <person name="Labutti K."/>
            <person name="Salamov A."/>
            <person name="Andreopoulos B."/>
            <person name="Baker S."/>
            <person name="Barry K."/>
            <person name="Bills G."/>
            <person name="Bluhm B."/>
            <person name="Cannon C."/>
            <person name="Castanera R."/>
            <person name="Culley D."/>
            <person name="Daum C."/>
            <person name="Ezra D."/>
            <person name="Gonzalez J."/>
            <person name="Henrissat B."/>
            <person name="Kuo A."/>
            <person name="Liang C."/>
            <person name="Lipzen A."/>
            <person name="Lutzoni F."/>
            <person name="Magnuson J."/>
            <person name="Mondo S."/>
            <person name="Nolan M."/>
            <person name="Ohm R."/>
            <person name="Pangilinan J."/>
            <person name="Park H.-J."/>
            <person name="Ramirez L."/>
            <person name="Alfaro M."/>
            <person name="Sun H."/>
            <person name="Tritt A."/>
            <person name="Yoshinaga Y."/>
            <person name="Zwiers L.-H."/>
            <person name="Turgeon B."/>
            <person name="Goodwin S."/>
            <person name="Spatafora J."/>
            <person name="Crous P."/>
            <person name="Grigoriev I."/>
        </authorList>
    </citation>
    <scope>NUCLEOTIDE SEQUENCE</scope>
    <source>
        <strain evidence="2">CBS 122681</strain>
    </source>
</reference>
<dbReference type="InterPro" id="IPR036047">
    <property type="entry name" value="F-box-like_dom_sf"/>
</dbReference>
<organism evidence="2 3">
    <name type="scientific">Lophiostoma macrostomum CBS 122681</name>
    <dbReference type="NCBI Taxonomy" id="1314788"/>
    <lineage>
        <taxon>Eukaryota</taxon>
        <taxon>Fungi</taxon>
        <taxon>Dikarya</taxon>
        <taxon>Ascomycota</taxon>
        <taxon>Pezizomycotina</taxon>
        <taxon>Dothideomycetes</taxon>
        <taxon>Pleosporomycetidae</taxon>
        <taxon>Pleosporales</taxon>
        <taxon>Lophiostomataceae</taxon>
        <taxon>Lophiostoma</taxon>
    </lineage>
</organism>
<protein>
    <recommendedName>
        <fullName evidence="1">F-box domain-containing protein</fullName>
    </recommendedName>
</protein>
<dbReference type="Pfam" id="PF12937">
    <property type="entry name" value="F-box-like"/>
    <property type="match status" value="1"/>
</dbReference>
<dbReference type="SUPFAM" id="SSF81383">
    <property type="entry name" value="F-box domain"/>
    <property type="match status" value="1"/>
</dbReference>
<dbReference type="InterPro" id="IPR032675">
    <property type="entry name" value="LRR_dom_sf"/>
</dbReference>
<feature type="domain" description="F-box" evidence="1">
    <location>
        <begin position="23"/>
        <end position="67"/>
    </location>
</feature>
<dbReference type="AlphaFoldDB" id="A0A6A6T346"/>
<proteinExistence type="predicted"/>
<dbReference type="InterPro" id="IPR001810">
    <property type="entry name" value="F-box_dom"/>
</dbReference>
<keyword evidence="3" id="KW-1185">Reference proteome</keyword>
<dbReference type="SUPFAM" id="SSF52047">
    <property type="entry name" value="RNI-like"/>
    <property type="match status" value="1"/>
</dbReference>
<sequence>METALAHNLPIRHATSQQEYANYLPDELLLEVLSYIRPGRQSQSLLANFCLVSRQWYEIGIEKLYEAPYIAGKAYDLFVRTICPSVLTHIKRSELAGLVKVLDLSHIVHQGNKSITARLLNRTKPSLLHFVAPQASFAINCWASLSKCVHLRVLNLSLVSECISYESLNQTMRQLPELSELYLPRCTNNYGRVGLSMNVKWPPQLRHLQLSGSVHGKFMMDMRNQPENFPGTLTSLSISHCPSISSLDIRPLFENLSSRLTSVTLRDLPSVTHGRFNKILEWLPGLKRLTIALDYIDLFFGYMPTDFNPAMWMFSKPLESLTLVTSGQHGDIDPNHAFTPVDLFTLIDERFLGRLRFVNIAASTGWANKDEASQVDTLEFELHELDKENWEHRRWHYEQFAGRHEGVAWGEWMQTSRGWNMRSKLRMLKDE</sequence>